<accession>A0A6I3NCW2</accession>
<dbReference type="Gene3D" id="3.40.630.30">
    <property type="match status" value="1"/>
</dbReference>
<dbReference type="Pfam" id="PF13527">
    <property type="entry name" value="Acetyltransf_9"/>
    <property type="match status" value="1"/>
</dbReference>
<sequence length="381" mass="44298">MKVEFLKAAEADFDEVVDFANYVFSHDGGKTDFPSLLPKLYKKDYQMMEYHYLVKKNGKIKALVGAFPMELSVLGQTLKVFGIGTVSVHPYSRGCGYMKQLMNMALGDMKEQGFHLSCLGGKRQRYEHFGYTPCGQKLSFTLNNENIKYRLNHYVNENLIFKGVTDDIEQAYELYNKAQFKVTREKSVFLDWLRSWDFNVYFVYECNHFIGYVVVNKENTYISELVVKNDEDYIRVLATYIHNNKADFVNFELPVWEKQKIKQLTQVAEDVTLHHAYQFNVLNYEEIIAQLLHFKASYADLIDGVLSFEVLDYGMFVISVENGEVTVSKFEGECDVLLSHIEAMQLFFSPFGQHLVDDELFNHLIHSWFPAPLFMPTQDKV</sequence>
<dbReference type="AlphaFoldDB" id="A0A6I3NCW2"/>
<dbReference type="CDD" id="cd04301">
    <property type="entry name" value="NAT_SF"/>
    <property type="match status" value="1"/>
</dbReference>
<dbReference type="InterPro" id="IPR016181">
    <property type="entry name" value="Acyl_CoA_acyltransferase"/>
</dbReference>
<dbReference type="GO" id="GO:0034069">
    <property type="term" value="F:aminoglycoside N-acetyltransferase activity"/>
    <property type="evidence" value="ECO:0007669"/>
    <property type="project" value="TreeGrafter"/>
</dbReference>
<dbReference type="GO" id="GO:0030649">
    <property type="term" value="P:aminoglycoside antibiotic catabolic process"/>
    <property type="evidence" value="ECO:0007669"/>
    <property type="project" value="TreeGrafter"/>
</dbReference>
<dbReference type="InterPro" id="IPR000182">
    <property type="entry name" value="GNAT_dom"/>
</dbReference>
<comment type="caution">
    <text evidence="1">The sequence shown here is derived from an EMBL/GenBank/DDBJ whole genome shotgun (WGS) entry which is preliminary data.</text>
</comment>
<dbReference type="InterPro" id="IPR051554">
    <property type="entry name" value="Acetyltransferase_Eis"/>
</dbReference>
<dbReference type="PANTHER" id="PTHR37817">
    <property type="entry name" value="N-ACETYLTRANSFERASE EIS"/>
    <property type="match status" value="1"/>
</dbReference>
<proteinExistence type="predicted"/>
<dbReference type="PANTHER" id="PTHR37817:SF1">
    <property type="entry name" value="N-ACETYLTRANSFERASE EIS"/>
    <property type="match status" value="1"/>
</dbReference>
<evidence type="ECO:0000313" key="1">
    <source>
        <dbReference type="EMBL" id="MTL93683.1"/>
    </source>
</evidence>
<protein>
    <submittedName>
        <fullName evidence="1">GNAT family N-acetyltransferase</fullName>
    </submittedName>
</protein>
<dbReference type="SUPFAM" id="SSF55729">
    <property type="entry name" value="Acyl-CoA N-acyltransferases (Nat)"/>
    <property type="match status" value="1"/>
</dbReference>
<organism evidence="1">
    <name type="scientific">Turicibacter sanguinis</name>
    <dbReference type="NCBI Taxonomy" id="154288"/>
    <lineage>
        <taxon>Bacteria</taxon>
        <taxon>Bacillati</taxon>
        <taxon>Bacillota</taxon>
        <taxon>Erysipelotrichia</taxon>
        <taxon>Erysipelotrichales</taxon>
        <taxon>Turicibacteraceae</taxon>
        <taxon>Turicibacter</taxon>
    </lineage>
</organism>
<keyword evidence="1" id="KW-0808">Transferase</keyword>
<dbReference type="EMBL" id="WMQV01000006">
    <property type="protein sequence ID" value="MTL93683.1"/>
    <property type="molecule type" value="Genomic_DNA"/>
</dbReference>
<name>A0A6I3NCW2_9FIRM</name>
<dbReference type="PROSITE" id="PS51186">
    <property type="entry name" value="GNAT"/>
    <property type="match status" value="1"/>
</dbReference>
<dbReference type="RefSeq" id="WP_129821470.1">
    <property type="nucleotide sequence ID" value="NZ_JAQMIS010000010.1"/>
</dbReference>
<gene>
    <name evidence="1" type="ORF">GMA64_04000</name>
</gene>
<reference evidence="1" key="1">
    <citation type="journal article" date="2019" name="Nat. Med.">
        <title>A library of human gut bacterial isolates paired with longitudinal multiomics data enables mechanistic microbiome research.</title>
        <authorList>
            <person name="Poyet M."/>
            <person name="Groussin M."/>
            <person name="Gibbons S.M."/>
            <person name="Avila-Pacheco J."/>
            <person name="Jiang X."/>
            <person name="Kearney S.M."/>
            <person name="Perrotta A.R."/>
            <person name="Berdy B."/>
            <person name="Zhao S."/>
            <person name="Lieberman T.D."/>
            <person name="Swanson P.K."/>
            <person name="Smith M."/>
            <person name="Roesemann S."/>
            <person name="Alexander J.E."/>
            <person name="Rich S.A."/>
            <person name="Livny J."/>
            <person name="Vlamakis H."/>
            <person name="Clish C."/>
            <person name="Bullock K."/>
            <person name="Deik A."/>
            <person name="Scott J."/>
            <person name="Pierce K.A."/>
            <person name="Xavier R.J."/>
            <person name="Alm E.J."/>
        </authorList>
    </citation>
    <scope>NUCLEOTIDE SEQUENCE</scope>
    <source>
        <strain evidence="1">BIOML-A179</strain>
    </source>
</reference>